<dbReference type="Ensembl" id="ENSLLET00000015904.1">
    <property type="protein sequence ID" value="ENSLLEP00000015318.1"/>
    <property type="gene ID" value="ENSLLEG00000009718.1"/>
</dbReference>
<name>A0A8C5PDN0_9ANUR</name>
<reference evidence="2" key="1">
    <citation type="submission" date="2025-08" db="UniProtKB">
        <authorList>
            <consortium name="Ensembl"/>
        </authorList>
    </citation>
    <scope>IDENTIFICATION</scope>
</reference>
<sequence length="243" mass="26760">MAGVARDPESSPLPPCFLYASPCPSDDSESEEEAADAGLDFLRQTARRTQGPPGQHRGHVGVARSVCCPTGMTHRTTVPCCHMGTDYGTPATKTISSAPCPRSDSRSRAVPRSRSRAVPRSRSRAVPRSRSRTVPRSRSKSRAVPRSRSRAVPRSRSRAVPRSRSRAVPRSKSRAVPRSRSRAVPRSRSRTVPRSRSRAVPRSRSRAVPKSRSRAVPRSRSRAVPRSRSEYPYPYHTGHAAEP</sequence>
<feature type="compositionally biased region" description="Basic residues" evidence="1">
    <location>
        <begin position="109"/>
        <end position="225"/>
    </location>
</feature>
<evidence type="ECO:0000313" key="2">
    <source>
        <dbReference type="Ensembl" id="ENSLLEP00000015318.1"/>
    </source>
</evidence>
<dbReference type="AlphaFoldDB" id="A0A8C5PDN0"/>
<accession>A0A8C5PDN0</accession>
<protein>
    <submittedName>
        <fullName evidence="2">Uncharacterized protein</fullName>
    </submittedName>
</protein>
<feature type="region of interest" description="Disordered" evidence="1">
    <location>
        <begin position="21"/>
        <end position="60"/>
    </location>
</feature>
<keyword evidence="3" id="KW-1185">Reference proteome</keyword>
<proteinExistence type="predicted"/>
<evidence type="ECO:0000256" key="1">
    <source>
        <dbReference type="SAM" id="MobiDB-lite"/>
    </source>
</evidence>
<evidence type="ECO:0000313" key="3">
    <source>
        <dbReference type="Proteomes" id="UP000694569"/>
    </source>
</evidence>
<feature type="compositionally biased region" description="Acidic residues" evidence="1">
    <location>
        <begin position="26"/>
        <end position="35"/>
    </location>
</feature>
<dbReference type="GeneTree" id="ENSGT01010000228635"/>
<organism evidence="2 3">
    <name type="scientific">Leptobrachium leishanense</name>
    <name type="common">Leishan spiny toad</name>
    <dbReference type="NCBI Taxonomy" id="445787"/>
    <lineage>
        <taxon>Eukaryota</taxon>
        <taxon>Metazoa</taxon>
        <taxon>Chordata</taxon>
        <taxon>Craniata</taxon>
        <taxon>Vertebrata</taxon>
        <taxon>Euteleostomi</taxon>
        <taxon>Amphibia</taxon>
        <taxon>Batrachia</taxon>
        <taxon>Anura</taxon>
        <taxon>Pelobatoidea</taxon>
        <taxon>Megophryidae</taxon>
        <taxon>Leptobrachium</taxon>
    </lineage>
</organism>
<reference evidence="2" key="2">
    <citation type="submission" date="2025-09" db="UniProtKB">
        <authorList>
            <consortium name="Ensembl"/>
        </authorList>
    </citation>
    <scope>IDENTIFICATION</scope>
</reference>
<dbReference type="Proteomes" id="UP000694569">
    <property type="component" value="Unplaced"/>
</dbReference>
<feature type="region of interest" description="Disordered" evidence="1">
    <location>
        <begin position="78"/>
        <end position="243"/>
    </location>
</feature>